<protein>
    <recommendedName>
        <fullName evidence="3">Aminopeptidase</fullName>
    </recommendedName>
</protein>
<name>A0A381QTM5_9ZZZZ</name>
<dbReference type="CDD" id="cd02253">
    <property type="entry name" value="DmpA"/>
    <property type="match status" value="1"/>
</dbReference>
<dbReference type="AlphaFoldDB" id="A0A381QTM5"/>
<dbReference type="Pfam" id="PF03576">
    <property type="entry name" value="Peptidase_S58"/>
    <property type="match status" value="1"/>
</dbReference>
<evidence type="ECO:0008006" key="3">
    <source>
        <dbReference type="Google" id="ProtNLM"/>
    </source>
</evidence>
<accession>A0A381QTM5</accession>
<evidence type="ECO:0000256" key="1">
    <source>
        <dbReference type="ARBA" id="ARBA00007068"/>
    </source>
</evidence>
<dbReference type="EMBL" id="UINC01001519">
    <property type="protein sequence ID" value="SUZ82721.1"/>
    <property type="molecule type" value="Genomic_DNA"/>
</dbReference>
<dbReference type="SUPFAM" id="SSF56266">
    <property type="entry name" value="DmpA/ArgJ-like"/>
    <property type="match status" value="1"/>
</dbReference>
<proteinExistence type="inferred from homology"/>
<dbReference type="GO" id="GO:0004177">
    <property type="term" value="F:aminopeptidase activity"/>
    <property type="evidence" value="ECO:0007669"/>
    <property type="project" value="TreeGrafter"/>
</dbReference>
<gene>
    <name evidence="2" type="ORF">METZ01_LOCUS35575</name>
</gene>
<dbReference type="InterPro" id="IPR016117">
    <property type="entry name" value="ArgJ-like_dom_sf"/>
</dbReference>
<sequence length="412" mass="43595">MLRRDCRRADHLVAVRQSPFSAWSHSLSIFVKTCIRVCSFIVVISFAHAAQQDSDVRVRARDMGIAPGILNPGTNNAITDVPGVRVGHTTIYEGDRFRTGVTAILPHDGNAFRSKVPAAIVVGNGFGKLAGLSQVQELGTLETPILLTGTLSVPRVADALISYMLGLPGNENVRSINPVVGETNDGRLSDIRARPIQPDHVYSAIQSAATGPVREGVVGAGTGTVAFGFKGGIGTSSRIAGKTSENWTVGVLVQTNFGARRSLLINGAPVGARLVGEVSTPDTSPGDGSCMIIVATDAPLQHRALERLGFRALMGMARTGSNFSNGSGDYVIAFSTNPSLRSGPDAGTPQAVRTLPTEDMSPLFQAVIEATEEAIYNSLFMAESVSGFGGRLVEALPLERVREILTEYDVLR</sequence>
<reference evidence="2" key="1">
    <citation type="submission" date="2018-05" db="EMBL/GenBank/DDBJ databases">
        <authorList>
            <person name="Lanie J.A."/>
            <person name="Ng W.-L."/>
            <person name="Kazmierczak K.M."/>
            <person name="Andrzejewski T.M."/>
            <person name="Davidsen T.M."/>
            <person name="Wayne K.J."/>
            <person name="Tettelin H."/>
            <person name="Glass J.I."/>
            <person name="Rusch D."/>
            <person name="Podicherti R."/>
            <person name="Tsui H.-C.T."/>
            <person name="Winkler M.E."/>
        </authorList>
    </citation>
    <scope>NUCLEOTIDE SEQUENCE</scope>
</reference>
<evidence type="ECO:0000313" key="2">
    <source>
        <dbReference type="EMBL" id="SUZ82721.1"/>
    </source>
</evidence>
<organism evidence="2">
    <name type="scientific">marine metagenome</name>
    <dbReference type="NCBI Taxonomy" id="408172"/>
    <lineage>
        <taxon>unclassified sequences</taxon>
        <taxon>metagenomes</taxon>
        <taxon>ecological metagenomes</taxon>
    </lineage>
</organism>
<dbReference type="InterPro" id="IPR005321">
    <property type="entry name" value="Peptidase_S58_DmpA"/>
</dbReference>
<dbReference type="Gene3D" id="3.60.70.12">
    <property type="entry name" value="L-amino peptidase D-ALA esterase/amidase"/>
    <property type="match status" value="1"/>
</dbReference>
<dbReference type="PANTHER" id="PTHR36512:SF3">
    <property type="entry name" value="BLR5678 PROTEIN"/>
    <property type="match status" value="1"/>
</dbReference>
<dbReference type="PANTHER" id="PTHR36512">
    <property type="entry name" value="D-AMINOPEPTIDASE"/>
    <property type="match status" value="1"/>
</dbReference>
<comment type="similarity">
    <text evidence="1">Belongs to the peptidase S58 family.</text>
</comment>